<feature type="short sequence motif" description="DGA/G" evidence="4">
    <location>
        <begin position="254"/>
        <end position="256"/>
    </location>
</feature>
<evidence type="ECO:0000256" key="4">
    <source>
        <dbReference type="PROSITE-ProRule" id="PRU01161"/>
    </source>
</evidence>
<dbReference type="InterPro" id="IPR002641">
    <property type="entry name" value="PNPLA_dom"/>
</dbReference>
<evidence type="ECO:0000259" key="5">
    <source>
        <dbReference type="PROSITE" id="PS51635"/>
    </source>
</evidence>
<dbReference type="eggNOG" id="COG1752">
    <property type="taxonomic scope" value="Bacteria"/>
</dbReference>
<dbReference type="STRING" id="243365.CV_2715"/>
<feature type="short sequence motif" description="GXSXG" evidence="4">
    <location>
        <begin position="107"/>
        <end position="111"/>
    </location>
</feature>
<dbReference type="PANTHER" id="PTHR14226">
    <property type="entry name" value="NEUROPATHY TARGET ESTERASE/SWISS CHEESE D.MELANOGASTER"/>
    <property type="match status" value="1"/>
</dbReference>
<organism evidence="6 7">
    <name type="scientific">Chromobacterium violaceum (strain ATCC 12472 / DSM 30191 / JCM 1249 / CCUG 213 / NBRC 12614 / NCIMB 9131 / NCTC 9757 / MK)</name>
    <dbReference type="NCBI Taxonomy" id="243365"/>
    <lineage>
        <taxon>Bacteria</taxon>
        <taxon>Pseudomonadati</taxon>
        <taxon>Pseudomonadota</taxon>
        <taxon>Betaproteobacteria</taxon>
        <taxon>Neisseriales</taxon>
        <taxon>Chromobacteriaceae</taxon>
        <taxon>Chromobacterium</taxon>
    </lineage>
</organism>
<dbReference type="SUPFAM" id="SSF52151">
    <property type="entry name" value="FabD/lysophospholipase-like"/>
    <property type="match status" value="1"/>
</dbReference>
<feature type="active site" description="Nucleophile" evidence="4">
    <location>
        <position position="109"/>
    </location>
</feature>
<name>Q7NUI3_CHRVO</name>
<evidence type="ECO:0000313" key="6">
    <source>
        <dbReference type="EMBL" id="AAQ60385.1"/>
    </source>
</evidence>
<evidence type="ECO:0000313" key="7">
    <source>
        <dbReference type="Proteomes" id="UP000001424"/>
    </source>
</evidence>
<evidence type="ECO:0000256" key="3">
    <source>
        <dbReference type="ARBA" id="ARBA00023098"/>
    </source>
</evidence>
<dbReference type="InterPro" id="IPR016035">
    <property type="entry name" value="Acyl_Trfase/lysoPLipase"/>
</dbReference>
<dbReference type="GO" id="GO:0016042">
    <property type="term" value="P:lipid catabolic process"/>
    <property type="evidence" value="ECO:0007669"/>
    <property type="project" value="UniProtKB-UniRule"/>
</dbReference>
<feature type="short sequence motif" description="GXGXXG" evidence="4">
    <location>
        <begin position="80"/>
        <end position="85"/>
    </location>
</feature>
<keyword evidence="3 4" id="KW-0443">Lipid metabolism</keyword>
<dbReference type="eggNOG" id="COG4775">
    <property type="taxonomic scope" value="Bacteria"/>
</dbReference>
<keyword evidence="2 4" id="KW-0442">Lipid degradation</keyword>
<dbReference type="PANTHER" id="PTHR14226:SF29">
    <property type="entry name" value="NEUROPATHY TARGET ESTERASE SWS"/>
    <property type="match status" value="1"/>
</dbReference>
<protein>
    <recommendedName>
        <fullName evidence="5">PNPLA domain-containing protein</fullName>
    </recommendedName>
</protein>
<dbReference type="Proteomes" id="UP000001424">
    <property type="component" value="Chromosome"/>
</dbReference>
<dbReference type="KEGG" id="cvi:CV_2715"/>
<dbReference type="Gene3D" id="2.40.160.50">
    <property type="entry name" value="membrane protein fhac: a member of the omp85/tpsb transporter family"/>
    <property type="match status" value="1"/>
</dbReference>
<gene>
    <name evidence="6" type="ordered locus">CV_2715</name>
</gene>
<dbReference type="DNASU" id="2548958"/>
<reference evidence="6 7" key="1">
    <citation type="journal article" date="2003" name="Proc. Natl. Acad. Sci. U.S.A.">
        <title>The complete genome sequence of Chromobacterium violaceum reveals remarkable and exploitable bacterial adaptability.</title>
        <authorList>
            <person name="Vasconcelos A.T.R."/>
            <person name="de Almeida D.F."/>
            <person name="Almeida F.C."/>
            <person name="de Almeida L.G.P."/>
            <person name="de Almeida R."/>
            <person name="Goncalves J.A.A."/>
            <person name="Andrade E.M."/>
            <person name="Antonio R.V."/>
            <person name="Araripe J."/>
            <person name="de Araujo M.F.F."/>
            <person name="Filho S.A."/>
            <person name="Azevedo V."/>
            <person name="Batista A.J."/>
            <person name="Bataus L.A.M."/>
            <person name="Batista J.S."/>
            <person name="Belo A."/>
            <person name="vander Berg C."/>
            <person name="Blamey J."/>
            <person name="Bogo M."/>
            <person name="Bonato S."/>
            <person name="Bordignon J."/>
            <person name="Brito C.A."/>
            <person name="Brocchi M."/>
            <person name="Burity H.A."/>
            <person name="Camargo A.A."/>
            <person name="Cardoso D.D.P."/>
            <person name="Carneiro N.P."/>
            <person name="Carraro D.M."/>
            <person name="Carvalho C.M.B."/>
            <person name="Cascardo J.C.M."/>
            <person name="Cavada B.S."/>
            <person name="Chueire L.M.O."/>
            <person name="Pasa T.B.C."/>
            <person name="Duran N."/>
            <person name="Fagundes N."/>
            <person name="Falcao C.L."/>
            <person name="Fantinatti F."/>
            <person name="Farias I.P."/>
            <person name="Felipe M.S.S."/>
            <person name="Ferrari L.P."/>
            <person name="Ferro J.A."/>
            <person name="Ferro M.I.T."/>
            <person name="Franco G.R."/>
            <person name="Freitas N.S.A."/>
            <person name="Furlan L.R."/>
            <person name="Gazzinelli R.T."/>
            <person name="Gomes E.A."/>
            <person name="Goncalves P.R."/>
            <person name="Grangeiro T.B."/>
            <person name="Grattapaglia D."/>
            <person name="Grisard E.C."/>
            <person name="Guimaraes C.T."/>
            <person name="Hanna E.S."/>
            <person name="Hungria M."/>
            <person name="Jardim S.N."/>
            <person name="Laurino J."/>
            <person name="Leoi L.C.T."/>
            <person name="Fassarella L."/>
            <person name="Lima A."/>
            <person name="Loureiro M.F."/>
            <person name="Lyra M.C.P."/>
            <person name="Macedo M."/>
            <person name="Madeira H.M.F."/>
            <person name="Manfio G.P."/>
            <person name="Maranhao A.Q."/>
            <person name="Martins W.S."/>
            <person name="di Mauro S.M.Z."/>
            <person name="de Medeiros S.R.B."/>
            <person name="Meissner R.D.V."/>
            <person name="Menck C.F.M."/>
            <person name="Moreira M.A.M."/>
            <person name="Nascimento F.F."/>
            <person name="Nicolas M.F."/>
            <person name="Oliveira J.G."/>
            <person name="Oliveira S.C."/>
            <person name="Paixao R.F.C."/>
            <person name="Parente J.A."/>
            <person name="Pedrosa F.O."/>
            <person name="Pena S.J.D."/>
            <person name="Perreira J.O."/>
            <person name="Perreira M."/>
            <person name="Pinto L.S.R.C."/>
            <person name="Pinto L.S."/>
            <person name="Porto J.I.R."/>
            <person name="Potrich D.P."/>
            <person name="Neto C.E.R."/>
            <person name="Reis A.M.M."/>
            <person name="Rigo L.U."/>
            <person name="Rondinelli E."/>
            <person name="dos Santos E.B.P."/>
            <person name="Santos F.R."/>
            <person name="Schneider M.P.C."/>
            <person name="Seuanez H.N."/>
            <person name="Silva A.M.R."/>
            <person name="da Silva A.L.C."/>
            <person name="Silva D.W."/>
            <person name="Silva R."/>
            <person name="Simoes I.C."/>
            <person name="Simon D."/>
            <person name="Soares C.M.A."/>
            <person name="Soares R.B.A."/>
            <person name="Souza E.M."/>
            <person name="Souza K.R.L."/>
            <person name="Souza R.C."/>
            <person name="Steffens M.B.R."/>
            <person name="Steindel M."/>
            <person name="Teixeira S.R."/>
            <person name="Urmenyi T."/>
            <person name="Vettore A."/>
            <person name="Wassem R."/>
            <person name="Zaha A."/>
            <person name="Simpson A.J.G."/>
        </authorList>
    </citation>
    <scope>NUCLEOTIDE SEQUENCE [LARGE SCALE GENOMIC DNA]</scope>
    <source>
        <strain evidence="7">ATCC 12472 / DSM 30191 / JCM 1249 / NBRC 12614 / NCIMB 9131 / NCTC 9757</strain>
    </source>
</reference>
<keyword evidence="7" id="KW-1185">Reference proteome</keyword>
<evidence type="ECO:0000256" key="2">
    <source>
        <dbReference type="ARBA" id="ARBA00022963"/>
    </source>
</evidence>
<dbReference type="Pfam" id="PF01734">
    <property type="entry name" value="Patatin"/>
    <property type="match status" value="1"/>
</dbReference>
<sequence length="778" mass="84702">MNRASRYGIYVLTYMSLYLTSRIDAGETIIANLSGMPKSKFFPHRRLILTLCAAGLFVSTAASADGAAQVPEGVGVVLGGGGARGFAHLGVLKELERLRIPVACIAGTSAGALIGGIYANGLPLDEMEREFNAADWDQMLSGKPARADIPYDRKRNDYQNYLDVSFGLKGGALRVPRSAINSQGIELYIHKLTRDRDIDNFDKLPIPFRAVAADLLTGDAVVFGKGSLARALRASMAVPGVFDLVEDDGKLLVDGAIARNVPVQEVKGRCAEHVIVVDVGTPLLKADEIHSLFDVVDQSSNLAVMRNVQEQMKLLDRRDIVIRPDLNGYTTASFGDHMAIVERGAEAARKMAKQLSSYSVPEAEYQAWKNKLGRPRYPLLDEVRVEGKDGDFTKVSSLQQSLAFPSGPIPVGEARRRLAEIFTGGEYDKLGYRVDSVSGRNAMVVMPVERSIGQNTLHFGLNLSSDTPGSSSFTLRAAHEWTSLNAAGGSWRNDAAIGDDKAIKTELYQPLWRGSPMFAAASLGYQQKPFRVFNEDHTVLATFNNSIFETQLNAGVTLGKYGEWRFGLYRQDNDFTLSQGDPDPGVNTRFRDVGVQTRLVVDQFDNPRWPRAGYYFNGKLGAGLPGLGSEVNQKFYDFTGELAHTYGDFTARFTAKAKGNIDVRSDTFVPQQLGGFLNLTGYQSGELLASEVALARLMVYWRAASLPAVLGSGVYAGVSLEAGRLWGEDFSSLPQTHRWIPAGSVFLSADTILGPFFVGVGSAQGGRLTGYIYLGVDY</sequence>
<dbReference type="AlphaFoldDB" id="Q7NUI3"/>
<dbReference type="InterPro" id="IPR050301">
    <property type="entry name" value="NTE"/>
</dbReference>
<dbReference type="GO" id="GO:0016787">
    <property type="term" value="F:hydrolase activity"/>
    <property type="evidence" value="ECO:0007669"/>
    <property type="project" value="UniProtKB-UniRule"/>
</dbReference>
<accession>Q7NUI3</accession>
<dbReference type="PROSITE" id="PS51635">
    <property type="entry name" value="PNPLA"/>
    <property type="match status" value="1"/>
</dbReference>
<feature type="domain" description="PNPLA" evidence="5">
    <location>
        <begin position="76"/>
        <end position="267"/>
    </location>
</feature>
<feature type="active site" description="Proton acceptor" evidence="4">
    <location>
        <position position="254"/>
    </location>
</feature>
<proteinExistence type="predicted"/>
<keyword evidence="1 4" id="KW-0378">Hydrolase</keyword>
<dbReference type="Gene3D" id="3.40.1090.10">
    <property type="entry name" value="Cytosolic phospholipase A2 catalytic domain"/>
    <property type="match status" value="2"/>
</dbReference>
<evidence type="ECO:0000256" key="1">
    <source>
        <dbReference type="ARBA" id="ARBA00022801"/>
    </source>
</evidence>
<dbReference type="HOGENOM" id="CLU_014750_1_0_4"/>
<dbReference type="EMBL" id="AE016825">
    <property type="protein sequence ID" value="AAQ60385.1"/>
    <property type="molecule type" value="Genomic_DNA"/>
</dbReference>